<dbReference type="GO" id="GO:0005886">
    <property type="term" value="C:plasma membrane"/>
    <property type="evidence" value="ECO:0007669"/>
    <property type="project" value="UniProtKB-SubCell"/>
</dbReference>
<evidence type="ECO:0000313" key="13">
    <source>
        <dbReference type="EMBL" id="KAL0276708.1"/>
    </source>
</evidence>
<feature type="transmembrane region" description="Helical" evidence="12">
    <location>
        <begin position="180"/>
        <end position="197"/>
    </location>
</feature>
<keyword evidence="4" id="KW-1003">Cell membrane</keyword>
<proteinExistence type="inferred from homology"/>
<gene>
    <name evidence="13" type="ORF">PYX00_004221</name>
</gene>
<evidence type="ECO:0000256" key="3">
    <source>
        <dbReference type="ARBA" id="ARBA00022448"/>
    </source>
</evidence>
<feature type="transmembrane region" description="Helical" evidence="12">
    <location>
        <begin position="122"/>
        <end position="142"/>
    </location>
</feature>
<dbReference type="Gene3D" id="1.20.1730.10">
    <property type="entry name" value="Sodium/glucose cotransporter"/>
    <property type="match status" value="1"/>
</dbReference>
<dbReference type="InterPro" id="IPR038377">
    <property type="entry name" value="Na/Glc_symporter_sf"/>
</dbReference>
<feature type="transmembrane region" description="Helical" evidence="12">
    <location>
        <begin position="16"/>
        <end position="43"/>
    </location>
</feature>
<feature type="transmembrane region" description="Helical" evidence="12">
    <location>
        <begin position="78"/>
        <end position="102"/>
    </location>
</feature>
<evidence type="ECO:0000256" key="4">
    <source>
        <dbReference type="ARBA" id="ARBA00022475"/>
    </source>
</evidence>
<comment type="caution">
    <text evidence="13">The sequence shown here is derived from an EMBL/GenBank/DDBJ whole genome shotgun (WGS) entry which is preliminary data.</text>
</comment>
<evidence type="ECO:0000256" key="1">
    <source>
        <dbReference type="ARBA" id="ARBA00004651"/>
    </source>
</evidence>
<dbReference type="AlphaFoldDB" id="A0AAW2I4S3"/>
<evidence type="ECO:0000256" key="7">
    <source>
        <dbReference type="ARBA" id="ARBA00023053"/>
    </source>
</evidence>
<feature type="transmembrane region" description="Helical" evidence="12">
    <location>
        <begin position="154"/>
        <end position="173"/>
    </location>
</feature>
<evidence type="ECO:0000256" key="8">
    <source>
        <dbReference type="ARBA" id="ARBA00023065"/>
    </source>
</evidence>
<dbReference type="Pfam" id="PF00474">
    <property type="entry name" value="SSF"/>
    <property type="match status" value="1"/>
</dbReference>
<evidence type="ECO:0000256" key="10">
    <source>
        <dbReference type="ARBA" id="ARBA00023201"/>
    </source>
</evidence>
<keyword evidence="8" id="KW-0406">Ion transport</keyword>
<dbReference type="InterPro" id="IPR001734">
    <property type="entry name" value="Na/solute_symporter"/>
</dbReference>
<keyword evidence="5 12" id="KW-0812">Transmembrane</keyword>
<comment type="similarity">
    <text evidence="2 11">Belongs to the sodium:solute symporter (SSF) (TC 2.A.21) family.</text>
</comment>
<evidence type="ECO:0008006" key="14">
    <source>
        <dbReference type="Google" id="ProtNLM"/>
    </source>
</evidence>
<comment type="subcellular location">
    <subcellularLocation>
        <location evidence="1">Cell membrane</location>
        <topology evidence="1">Multi-pass membrane protein</topology>
    </subcellularLocation>
</comment>
<keyword evidence="9 12" id="KW-0472">Membrane</keyword>
<accession>A0AAW2I4S3</accession>
<protein>
    <recommendedName>
        <fullName evidence="14">Sodium-coupled monocarboxylate transporter 2</fullName>
    </recommendedName>
</protein>
<reference evidence="13" key="1">
    <citation type="journal article" date="2024" name="Gigascience">
        <title>Chromosome-level genome of the poultry shaft louse Menopon gallinae provides insight into the host-switching and adaptive evolution of parasitic lice.</title>
        <authorList>
            <person name="Xu Y."/>
            <person name="Ma L."/>
            <person name="Liu S."/>
            <person name="Liang Y."/>
            <person name="Liu Q."/>
            <person name="He Z."/>
            <person name="Tian L."/>
            <person name="Duan Y."/>
            <person name="Cai W."/>
            <person name="Li H."/>
            <person name="Song F."/>
        </authorList>
    </citation>
    <scope>NUCLEOTIDE SEQUENCE</scope>
    <source>
        <strain evidence="13">Cailab_2023a</strain>
    </source>
</reference>
<dbReference type="GO" id="GO:0015293">
    <property type="term" value="F:symporter activity"/>
    <property type="evidence" value="ECO:0007669"/>
    <property type="project" value="TreeGrafter"/>
</dbReference>
<keyword evidence="7" id="KW-0915">Sodium</keyword>
<sequence>MVQRCLAMPTLLKARITIVIFAVGIVALNSVCCYTGLVIYAAFHDCDPVKTKTISKSDQLLPYFVMKIARHIPGLPGVFVAGVFSAALSTMSTGLNSMTGVILQDFIRPLRKKPLSEERASLCMKAIVVVLGIIFVGLAIAVDKLGALIQTSGSLSGITAGTLLGIFTLGMLFPWANSKGALVGGVCSAIFVGWISIGTQLEIRAKRITFPEKPVSVEGCDNSTLARYHSYVNRTQVAFNTETSEPLPIYTVSYLYYTLIGVLVAVVVGLAVSFLTGPNDPDQMDPKLFSPVIHRFLKAKHDGTTEEKLLKKRQRFAQSKTAAIRESDDDKSINNIT</sequence>
<dbReference type="PANTHER" id="PTHR42985">
    <property type="entry name" value="SODIUM-COUPLED MONOCARBOXYLATE TRANSPORTER"/>
    <property type="match status" value="1"/>
</dbReference>
<dbReference type="GO" id="GO:0006814">
    <property type="term" value="P:sodium ion transport"/>
    <property type="evidence" value="ECO:0007669"/>
    <property type="project" value="UniProtKB-KW"/>
</dbReference>
<name>A0AAW2I4S3_9NEOP</name>
<keyword evidence="10" id="KW-0739">Sodium transport</keyword>
<organism evidence="13">
    <name type="scientific">Menopon gallinae</name>
    <name type="common">poultry shaft louse</name>
    <dbReference type="NCBI Taxonomy" id="328185"/>
    <lineage>
        <taxon>Eukaryota</taxon>
        <taxon>Metazoa</taxon>
        <taxon>Ecdysozoa</taxon>
        <taxon>Arthropoda</taxon>
        <taxon>Hexapoda</taxon>
        <taxon>Insecta</taxon>
        <taxon>Pterygota</taxon>
        <taxon>Neoptera</taxon>
        <taxon>Paraneoptera</taxon>
        <taxon>Psocodea</taxon>
        <taxon>Troctomorpha</taxon>
        <taxon>Phthiraptera</taxon>
        <taxon>Amblycera</taxon>
        <taxon>Menoponidae</taxon>
        <taxon>Menopon</taxon>
    </lineage>
</organism>
<evidence type="ECO:0000256" key="5">
    <source>
        <dbReference type="ARBA" id="ARBA00022692"/>
    </source>
</evidence>
<keyword evidence="6 12" id="KW-1133">Transmembrane helix</keyword>
<dbReference type="EMBL" id="JARGDH010000002">
    <property type="protein sequence ID" value="KAL0276708.1"/>
    <property type="molecule type" value="Genomic_DNA"/>
</dbReference>
<evidence type="ECO:0000256" key="9">
    <source>
        <dbReference type="ARBA" id="ARBA00023136"/>
    </source>
</evidence>
<evidence type="ECO:0000256" key="12">
    <source>
        <dbReference type="SAM" id="Phobius"/>
    </source>
</evidence>
<evidence type="ECO:0000256" key="6">
    <source>
        <dbReference type="ARBA" id="ARBA00022989"/>
    </source>
</evidence>
<dbReference type="InterPro" id="IPR051163">
    <property type="entry name" value="Sodium:Solute_Symporter_SSF"/>
</dbReference>
<keyword evidence="3" id="KW-0813">Transport</keyword>
<evidence type="ECO:0000256" key="2">
    <source>
        <dbReference type="ARBA" id="ARBA00006434"/>
    </source>
</evidence>
<feature type="transmembrane region" description="Helical" evidence="12">
    <location>
        <begin position="254"/>
        <end position="277"/>
    </location>
</feature>
<dbReference type="PANTHER" id="PTHR42985:SF21">
    <property type="entry name" value="SODIUM-DEPENDENT MULTIVITAMIN TRANSPORTER-LIKE PROTEIN"/>
    <property type="match status" value="1"/>
</dbReference>
<dbReference type="PROSITE" id="PS50283">
    <property type="entry name" value="NA_SOLUT_SYMP_3"/>
    <property type="match status" value="1"/>
</dbReference>
<evidence type="ECO:0000256" key="11">
    <source>
        <dbReference type="RuleBase" id="RU362091"/>
    </source>
</evidence>